<dbReference type="InterPro" id="IPR009056">
    <property type="entry name" value="Cyt_c-like_dom"/>
</dbReference>
<sequence length="567" mass="61754">MLGSKLAGRALAPFLLALAGCANLPEYRPAGELAFAEQNWSPAQRGWFYHTSQGTRLMPMAWFLALEQPELSLTGAPRFAAPEYLARFGFLPDPPSAANPQGLPVGFAPDDRFPGEDGQAREVIVGLTCAACHTGQIERNGRALRVDGGPAMTDTAAFQRQLGVALFLTQQSEPRFGRFAAAVLGAEDGTAARERLKARLDRAIAAGQDETGQAREARLYPVAEGFGRLDALGRGGNFVFGTVLNDRRNFAVADAPVSYPALWDAPWFDWVQYNGAIRQPMGRNVAEAMGVRAGTKLSGPPEELYRSTVRIENIHAMEVLLAGPAPGAGLRPPAWPEDLLGPIDRAAAGRGEVLYRNLCAGCHEGRWESAADLPGEPPRRELRLTMVPLERIGTDPKAATNFIRRRAYPEAGSTAQISAAEGLQRVTTGVIGAWYAQNGIPEARRREMDGYRVNEWRAPAAYRARPLNGVWATAPYLHNGSVPTLYQLLLPAERRDAAFFVGSRQFNPREVGFETRPFEGGFRFDTAIPGNSNRGHEFRDGPRGNGTIGPALGEDQRRDLVEFLKTL</sequence>
<feature type="signal peptide" evidence="6">
    <location>
        <begin position="1"/>
        <end position="19"/>
    </location>
</feature>
<accession>A0A502GIM8</accession>
<evidence type="ECO:0000256" key="2">
    <source>
        <dbReference type="ARBA" id="ARBA00022723"/>
    </source>
</evidence>
<dbReference type="GO" id="GO:0046872">
    <property type="term" value="F:metal ion binding"/>
    <property type="evidence" value="ECO:0007669"/>
    <property type="project" value="UniProtKB-KW"/>
</dbReference>
<keyword evidence="9" id="KW-1185">Reference proteome</keyword>
<feature type="chain" id="PRO_5021476458" description="Cytochrome c domain-containing protein" evidence="6">
    <location>
        <begin position="20"/>
        <end position="567"/>
    </location>
</feature>
<dbReference type="Proteomes" id="UP000317078">
    <property type="component" value="Unassembled WGS sequence"/>
</dbReference>
<evidence type="ECO:0000256" key="6">
    <source>
        <dbReference type="SAM" id="SignalP"/>
    </source>
</evidence>
<gene>
    <name evidence="8" type="ORF">EAH89_00890</name>
</gene>
<organism evidence="8 9">
    <name type="scientific">Muricoccus nepalensis</name>
    <dbReference type="NCBI Taxonomy" id="1854500"/>
    <lineage>
        <taxon>Bacteria</taxon>
        <taxon>Pseudomonadati</taxon>
        <taxon>Pseudomonadota</taxon>
        <taxon>Alphaproteobacteria</taxon>
        <taxon>Acetobacterales</taxon>
        <taxon>Roseomonadaceae</taxon>
        <taxon>Muricoccus</taxon>
    </lineage>
</organism>
<keyword evidence="1 4" id="KW-0349">Heme</keyword>
<evidence type="ECO:0000313" key="9">
    <source>
        <dbReference type="Proteomes" id="UP000317078"/>
    </source>
</evidence>
<feature type="region of interest" description="Disordered" evidence="5">
    <location>
        <begin position="524"/>
        <end position="552"/>
    </location>
</feature>
<reference evidence="8 9" key="1">
    <citation type="journal article" date="2019" name="Environ. Microbiol.">
        <title>Species interactions and distinct microbial communities in high Arctic permafrost affected cryosols are associated with the CH4 and CO2 gas fluxes.</title>
        <authorList>
            <person name="Altshuler I."/>
            <person name="Hamel J."/>
            <person name="Turney S."/>
            <person name="Magnuson E."/>
            <person name="Levesque R."/>
            <person name="Greer C."/>
            <person name="Whyte L.G."/>
        </authorList>
    </citation>
    <scope>NUCLEOTIDE SEQUENCE [LARGE SCALE GENOMIC DNA]</scope>
    <source>
        <strain evidence="8 9">S9.3B</strain>
    </source>
</reference>
<evidence type="ECO:0000313" key="8">
    <source>
        <dbReference type="EMBL" id="TPG61150.1"/>
    </source>
</evidence>
<dbReference type="PANTHER" id="PTHR30600:SF9">
    <property type="entry name" value="BLR7738 PROTEIN"/>
    <property type="match status" value="1"/>
</dbReference>
<keyword evidence="6" id="KW-0732">Signal</keyword>
<evidence type="ECO:0000256" key="1">
    <source>
        <dbReference type="ARBA" id="ARBA00022617"/>
    </source>
</evidence>
<dbReference type="GO" id="GO:0009055">
    <property type="term" value="F:electron transfer activity"/>
    <property type="evidence" value="ECO:0007669"/>
    <property type="project" value="InterPro"/>
</dbReference>
<dbReference type="RefSeq" id="WP_140880879.1">
    <property type="nucleotide sequence ID" value="NZ_RCZP01000001.1"/>
</dbReference>
<dbReference type="GO" id="GO:0004130">
    <property type="term" value="F:cytochrome-c peroxidase activity"/>
    <property type="evidence" value="ECO:0007669"/>
    <property type="project" value="TreeGrafter"/>
</dbReference>
<dbReference type="Gene3D" id="1.10.760.10">
    <property type="entry name" value="Cytochrome c-like domain"/>
    <property type="match status" value="1"/>
</dbReference>
<comment type="caution">
    <text evidence="8">The sequence shown here is derived from an EMBL/GenBank/DDBJ whole genome shotgun (WGS) entry which is preliminary data.</text>
</comment>
<name>A0A502GIM8_9PROT</name>
<dbReference type="GO" id="GO:0020037">
    <property type="term" value="F:heme binding"/>
    <property type="evidence" value="ECO:0007669"/>
    <property type="project" value="InterPro"/>
</dbReference>
<keyword evidence="2 4" id="KW-0479">Metal-binding</keyword>
<evidence type="ECO:0000259" key="7">
    <source>
        <dbReference type="PROSITE" id="PS51007"/>
    </source>
</evidence>
<feature type="domain" description="Cytochrome c" evidence="7">
    <location>
        <begin position="346"/>
        <end position="567"/>
    </location>
</feature>
<evidence type="ECO:0000256" key="3">
    <source>
        <dbReference type="ARBA" id="ARBA00023004"/>
    </source>
</evidence>
<evidence type="ECO:0000256" key="4">
    <source>
        <dbReference type="PROSITE-ProRule" id="PRU00433"/>
    </source>
</evidence>
<dbReference type="PROSITE" id="PS51007">
    <property type="entry name" value="CYTC"/>
    <property type="match status" value="1"/>
</dbReference>
<dbReference type="PANTHER" id="PTHR30600">
    <property type="entry name" value="CYTOCHROME C PEROXIDASE-RELATED"/>
    <property type="match status" value="1"/>
</dbReference>
<dbReference type="AlphaFoldDB" id="A0A502GIM8"/>
<proteinExistence type="predicted"/>
<keyword evidence="3 4" id="KW-0408">Iron</keyword>
<dbReference type="Pfam" id="PF21419">
    <property type="entry name" value="RoxA-like_Cyt-c"/>
    <property type="match status" value="1"/>
</dbReference>
<dbReference type="OrthoDB" id="417271at2"/>
<dbReference type="PROSITE" id="PS51257">
    <property type="entry name" value="PROKAR_LIPOPROTEIN"/>
    <property type="match status" value="1"/>
</dbReference>
<dbReference type="InterPro" id="IPR051395">
    <property type="entry name" value="Cytochrome_c_Peroxidase/MauG"/>
</dbReference>
<dbReference type="SUPFAM" id="SSF46626">
    <property type="entry name" value="Cytochrome c"/>
    <property type="match status" value="1"/>
</dbReference>
<dbReference type="InterPro" id="IPR036909">
    <property type="entry name" value="Cyt_c-like_dom_sf"/>
</dbReference>
<dbReference type="NCBIfam" id="NF040606">
    <property type="entry name" value="CytoC_perox"/>
    <property type="match status" value="1"/>
</dbReference>
<protein>
    <recommendedName>
        <fullName evidence="7">Cytochrome c domain-containing protein</fullName>
    </recommendedName>
</protein>
<dbReference type="InterPro" id="IPR047758">
    <property type="entry name" value="CytoC_perox"/>
</dbReference>
<dbReference type="EMBL" id="RCZP01000001">
    <property type="protein sequence ID" value="TPG61150.1"/>
    <property type="molecule type" value="Genomic_DNA"/>
</dbReference>
<evidence type="ECO:0000256" key="5">
    <source>
        <dbReference type="SAM" id="MobiDB-lite"/>
    </source>
</evidence>